<dbReference type="InterPro" id="IPR001128">
    <property type="entry name" value="Cyt_P450"/>
</dbReference>
<keyword evidence="4" id="KW-0479">Metal-binding</keyword>
<organism evidence="8 9">
    <name type="scientific">Penicillium concentricum</name>
    <dbReference type="NCBI Taxonomy" id="293559"/>
    <lineage>
        <taxon>Eukaryota</taxon>
        <taxon>Fungi</taxon>
        <taxon>Dikarya</taxon>
        <taxon>Ascomycota</taxon>
        <taxon>Pezizomycotina</taxon>
        <taxon>Eurotiomycetes</taxon>
        <taxon>Eurotiomycetidae</taxon>
        <taxon>Eurotiales</taxon>
        <taxon>Aspergillaceae</taxon>
        <taxon>Penicillium</taxon>
    </lineage>
</organism>
<gene>
    <name evidence="8" type="ORF">N7517_003637</name>
</gene>
<evidence type="ECO:0000256" key="7">
    <source>
        <dbReference type="ARBA" id="ARBA00023033"/>
    </source>
</evidence>
<reference evidence="8" key="1">
    <citation type="submission" date="2022-12" db="EMBL/GenBank/DDBJ databases">
        <authorList>
            <person name="Petersen C."/>
        </authorList>
    </citation>
    <scope>NUCLEOTIDE SEQUENCE</scope>
    <source>
        <strain evidence="8">IBT 3081</strain>
    </source>
</reference>
<evidence type="ECO:0000256" key="4">
    <source>
        <dbReference type="ARBA" id="ARBA00022723"/>
    </source>
</evidence>
<dbReference type="Pfam" id="PF00067">
    <property type="entry name" value="p450"/>
    <property type="match status" value="1"/>
</dbReference>
<dbReference type="GO" id="GO:0004497">
    <property type="term" value="F:monooxygenase activity"/>
    <property type="evidence" value="ECO:0007669"/>
    <property type="project" value="UniProtKB-KW"/>
</dbReference>
<dbReference type="OrthoDB" id="1470350at2759"/>
<keyword evidence="6" id="KW-0408">Iron</keyword>
<dbReference type="AlphaFoldDB" id="A0A9W9S425"/>
<keyword evidence="9" id="KW-1185">Reference proteome</keyword>
<dbReference type="GeneID" id="81460550"/>
<evidence type="ECO:0000313" key="9">
    <source>
        <dbReference type="Proteomes" id="UP001147752"/>
    </source>
</evidence>
<dbReference type="GO" id="GO:0043386">
    <property type="term" value="P:mycotoxin biosynthetic process"/>
    <property type="evidence" value="ECO:0007669"/>
    <property type="project" value="UniProtKB-ARBA"/>
</dbReference>
<dbReference type="GO" id="GO:0005506">
    <property type="term" value="F:iron ion binding"/>
    <property type="evidence" value="ECO:0007669"/>
    <property type="project" value="InterPro"/>
</dbReference>
<dbReference type="RefSeq" id="XP_056577617.1">
    <property type="nucleotide sequence ID" value="XM_056721367.1"/>
</dbReference>
<sequence>MFYSIKTGAFLRALSIYFTLARILRAVMPKRLIQKRLEHYKPSQERVSRRQATTTSRPDFMSYILAYNEERGMQPSEIETNAAPIIQAGSETTTTAIAACQFYLQTNPDCYKQPAKESRTSFNSEHEITFISVAKLPYLNAVIEEGLRMYPPAPAIGPRVVPAGGAVVCGQHLPEKLCKHFSWVHAGV</sequence>
<dbReference type="GO" id="GO:0016705">
    <property type="term" value="F:oxidoreductase activity, acting on paired donors, with incorporation or reduction of molecular oxygen"/>
    <property type="evidence" value="ECO:0007669"/>
    <property type="project" value="InterPro"/>
</dbReference>
<keyword evidence="3" id="KW-0349">Heme</keyword>
<reference evidence="8" key="2">
    <citation type="journal article" date="2023" name="IMA Fungus">
        <title>Comparative genomic study of the Penicillium genus elucidates a diverse pangenome and 15 lateral gene transfer events.</title>
        <authorList>
            <person name="Petersen C."/>
            <person name="Sorensen T."/>
            <person name="Nielsen M.R."/>
            <person name="Sondergaard T.E."/>
            <person name="Sorensen J.L."/>
            <person name="Fitzpatrick D.A."/>
            <person name="Frisvad J.C."/>
            <person name="Nielsen K.L."/>
        </authorList>
    </citation>
    <scope>NUCLEOTIDE SEQUENCE</scope>
    <source>
        <strain evidence="8">IBT 3081</strain>
    </source>
</reference>
<evidence type="ECO:0000256" key="5">
    <source>
        <dbReference type="ARBA" id="ARBA00023002"/>
    </source>
</evidence>
<dbReference type="Proteomes" id="UP001147752">
    <property type="component" value="Unassembled WGS sequence"/>
</dbReference>
<protein>
    <recommendedName>
        <fullName evidence="10">Cytochrome P450</fullName>
    </recommendedName>
</protein>
<evidence type="ECO:0000256" key="2">
    <source>
        <dbReference type="ARBA" id="ARBA00010617"/>
    </source>
</evidence>
<dbReference type="EMBL" id="JAPZBT010000002">
    <property type="protein sequence ID" value="KAJ5371631.1"/>
    <property type="molecule type" value="Genomic_DNA"/>
</dbReference>
<name>A0A9W9S425_9EURO</name>
<comment type="caution">
    <text evidence="8">The sequence shown here is derived from an EMBL/GenBank/DDBJ whole genome shotgun (WGS) entry which is preliminary data.</text>
</comment>
<dbReference type="InterPro" id="IPR036396">
    <property type="entry name" value="Cyt_P450_sf"/>
</dbReference>
<evidence type="ECO:0000313" key="8">
    <source>
        <dbReference type="EMBL" id="KAJ5371631.1"/>
    </source>
</evidence>
<accession>A0A9W9S425</accession>
<evidence type="ECO:0000256" key="6">
    <source>
        <dbReference type="ARBA" id="ARBA00023004"/>
    </source>
</evidence>
<comment type="cofactor">
    <cofactor evidence="1">
        <name>heme</name>
        <dbReference type="ChEBI" id="CHEBI:30413"/>
    </cofactor>
</comment>
<dbReference type="PANTHER" id="PTHR24305">
    <property type="entry name" value="CYTOCHROME P450"/>
    <property type="match status" value="1"/>
</dbReference>
<evidence type="ECO:0000256" key="1">
    <source>
        <dbReference type="ARBA" id="ARBA00001971"/>
    </source>
</evidence>
<evidence type="ECO:0008006" key="10">
    <source>
        <dbReference type="Google" id="ProtNLM"/>
    </source>
</evidence>
<evidence type="ECO:0000256" key="3">
    <source>
        <dbReference type="ARBA" id="ARBA00022617"/>
    </source>
</evidence>
<keyword evidence="7" id="KW-0503">Monooxygenase</keyword>
<dbReference type="Gene3D" id="1.10.630.10">
    <property type="entry name" value="Cytochrome P450"/>
    <property type="match status" value="1"/>
</dbReference>
<dbReference type="PANTHER" id="PTHR24305:SF210">
    <property type="entry name" value="CYTOCHROME P450 MONOOXYGENASE ASQL-RELATED"/>
    <property type="match status" value="1"/>
</dbReference>
<comment type="similarity">
    <text evidence="2">Belongs to the cytochrome P450 family.</text>
</comment>
<proteinExistence type="inferred from homology"/>
<keyword evidence="5" id="KW-0560">Oxidoreductase</keyword>
<dbReference type="GO" id="GO:0020037">
    <property type="term" value="F:heme binding"/>
    <property type="evidence" value="ECO:0007669"/>
    <property type="project" value="InterPro"/>
</dbReference>
<dbReference type="InterPro" id="IPR050121">
    <property type="entry name" value="Cytochrome_P450_monoxygenase"/>
</dbReference>
<dbReference type="SUPFAM" id="SSF48264">
    <property type="entry name" value="Cytochrome P450"/>
    <property type="match status" value="1"/>
</dbReference>